<dbReference type="EMBL" id="BSDY01000007">
    <property type="protein sequence ID" value="GLI56284.1"/>
    <property type="molecule type" value="Genomic_DNA"/>
</dbReference>
<evidence type="ECO:0000256" key="2">
    <source>
        <dbReference type="ARBA" id="ARBA00022679"/>
    </source>
</evidence>
<comment type="function">
    <text evidence="4">Methyltransferase required for the conversion of demethylmenaquinol (DMKH2) to menaquinol (MKH2).</text>
</comment>
<evidence type="ECO:0000313" key="6">
    <source>
        <dbReference type="Proteomes" id="UP001144471"/>
    </source>
</evidence>
<dbReference type="NCBIfam" id="TIGR01934">
    <property type="entry name" value="MenG_MenH_UbiE"/>
    <property type="match status" value="1"/>
</dbReference>
<dbReference type="NCBIfam" id="NF001244">
    <property type="entry name" value="PRK00216.1-5"/>
    <property type="match status" value="1"/>
</dbReference>
<sequence length="235" mass="26872">MIEEKEKERKVYDIFQKISSCYDPMNDLITLGVHRLWKKKLIESIPRESRNILDICCGTGDIAMGIGASLRNSRVTALDFSSSMLQIAEEKAQEANLKNIEFVLGDALNLPFRDNTFDTITISFGLRNTSDYGRVLEEIRRVLKPRGHFFCMEASYPDSRLLHGILSSYCRYIVPLLGKFLVKSYREYSWLNESVTDFLSKEELTKLIEESGFIEVKLRTFLFGSCTLHSGIKGG</sequence>
<dbReference type="InterPro" id="IPR029063">
    <property type="entry name" value="SAM-dependent_MTases_sf"/>
</dbReference>
<keyword evidence="1 4" id="KW-0489">Methyltransferase</keyword>
<comment type="catalytic activity">
    <reaction evidence="4">
        <text>a 2-demethylmenaquinol + S-adenosyl-L-methionine = a menaquinol + S-adenosyl-L-homocysteine + H(+)</text>
        <dbReference type="Rhea" id="RHEA:42640"/>
        <dbReference type="Rhea" id="RHEA-COMP:9539"/>
        <dbReference type="Rhea" id="RHEA-COMP:9563"/>
        <dbReference type="ChEBI" id="CHEBI:15378"/>
        <dbReference type="ChEBI" id="CHEBI:18151"/>
        <dbReference type="ChEBI" id="CHEBI:55437"/>
        <dbReference type="ChEBI" id="CHEBI:57856"/>
        <dbReference type="ChEBI" id="CHEBI:59789"/>
        <dbReference type="EC" id="2.1.1.163"/>
    </reaction>
</comment>
<dbReference type="AlphaFoldDB" id="A0A9W6LMX3"/>
<dbReference type="SUPFAM" id="SSF53335">
    <property type="entry name" value="S-adenosyl-L-methionine-dependent methyltransferases"/>
    <property type="match status" value="1"/>
</dbReference>
<feature type="binding site" evidence="4">
    <location>
        <position position="123"/>
    </location>
    <ligand>
        <name>S-adenosyl-L-methionine</name>
        <dbReference type="ChEBI" id="CHEBI:59789"/>
    </ligand>
</feature>
<comment type="pathway">
    <text evidence="4">Quinol/quinone metabolism; menaquinone biosynthesis; menaquinol from 1,4-dihydroxy-2-naphthoate: step 2/2.</text>
</comment>
<keyword evidence="6" id="KW-1185">Reference proteome</keyword>
<dbReference type="RefSeq" id="WP_281835332.1">
    <property type="nucleotide sequence ID" value="NZ_BSDY01000007.1"/>
</dbReference>
<comment type="caution">
    <text evidence="5">The sequence shown here is derived from an EMBL/GenBank/DDBJ whole genome shotgun (WGS) entry which is preliminary data.</text>
</comment>
<dbReference type="EC" id="2.1.1.163" evidence="4"/>
<gene>
    <name evidence="4 5" type="primary">menG</name>
    <name evidence="5" type="ORF">PM10SUCC1_17980</name>
</gene>
<name>A0A9W6LMX3_9FUSO</name>
<feature type="binding site" evidence="4">
    <location>
        <position position="79"/>
    </location>
    <ligand>
        <name>S-adenosyl-L-methionine</name>
        <dbReference type="ChEBI" id="CHEBI:59789"/>
    </ligand>
</feature>
<keyword evidence="4" id="KW-0474">Menaquinone biosynthesis</keyword>
<accession>A0A9W6LMX3</accession>
<dbReference type="GO" id="GO:0032259">
    <property type="term" value="P:methylation"/>
    <property type="evidence" value="ECO:0007669"/>
    <property type="project" value="UniProtKB-KW"/>
</dbReference>
<dbReference type="PANTHER" id="PTHR43591:SF24">
    <property type="entry name" value="2-METHOXY-6-POLYPRENYL-1,4-BENZOQUINOL METHYLASE, MITOCHONDRIAL"/>
    <property type="match status" value="1"/>
</dbReference>
<evidence type="ECO:0000256" key="4">
    <source>
        <dbReference type="HAMAP-Rule" id="MF_01813"/>
    </source>
</evidence>
<dbReference type="Proteomes" id="UP001144471">
    <property type="component" value="Unassembled WGS sequence"/>
</dbReference>
<comment type="similarity">
    <text evidence="4">Belongs to the class I-like SAM-binding methyltransferase superfamily. MenG/UbiE family.</text>
</comment>
<organism evidence="5 6">
    <name type="scientific">Propionigenium maris DSM 9537</name>
    <dbReference type="NCBI Taxonomy" id="1123000"/>
    <lineage>
        <taxon>Bacteria</taxon>
        <taxon>Fusobacteriati</taxon>
        <taxon>Fusobacteriota</taxon>
        <taxon>Fusobacteriia</taxon>
        <taxon>Fusobacteriales</taxon>
        <taxon>Fusobacteriaceae</taxon>
        <taxon>Propionigenium</taxon>
    </lineage>
</organism>
<dbReference type="NCBIfam" id="NF001243">
    <property type="entry name" value="PRK00216.1-4"/>
    <property type="match status" value="1"/>
</dbReference>
<dbReference type="Pfam" id="PF01209">
    <property type="entry name" value="Ubie_methyltran"/>
    <property type="match status" value="1"/>
</dbReference>
<dbReference type="InterPro" id="IPR004033">
    <property type="entry name" value="UbiE/COQ5_MeTrFase"/>
</dbReference>
<dbReference type="PANTHER" id="PTHR43591">
    <property type="entry name" value="METHYLTRANSFERASE"/>
    <property type="match status" value="1"/>
</dbReference>
<dbReference type="Gene3D" id="3.40.50.150">
    <property type="entry name" value="Vaccinia Virus protein VP39"/>
    <property type="match status" value="1"/>
</dbReference>
<reference evidence="5" key="1">
    <citation type="submission" date="2022-12" db="EMBL/GenBank/DDBJ databases">
        <title>Reference genome sequencing for broad-spectrum identification of bacterial and archaeal isolates by mass spectrometry.</title>
        <authorList>
            <person name="Sekiguchi Y."/>
            <person name="Tourlousse D.M."/>
        </authorList>
    </citation>
    <scope>NUCLEOTIDE SEQUENCE</scope>
    <source>
        <strain evidence="5">10succ1</strain>
    </source>
</reference>
<proteinExistence type="inferred from homology"/>
<evidence type="ECO:0000256" key="3">
    <source>
        <dbReference type="ARBA" id="ARBA00022691"/>
    </source>
</evidence>
<dbReference type="HAMAP" id="MF_01813">
    <property type="entry name" value="MenG_UbiE_methyltr"/>
    <property type="match status" value="1"/>
</dbReference>
<keyword evidence="3 4" id="KW-0949">S-adenosyl-L-methionine</keyword>
<dbReference type="GO" id="GO:0043770">
    <property type="term" value="F:demethylmenaquinone methyltransferase activity"/>
    <property type="evidence" value="ECO:0007669"/>
    <property type="project" value="UniProtKB-UniRule"/>
</dbReference>
<feature type="binding site" evidence="4">
    <location>
        <position position="59"/>
    </location>
    <ligand>
        <name>S-adenosyl-L-methionine</name>
        <dbReference type="ChEBI" id="CHEBI:59789"/>
    </ligand>
</feature>
<evidence type="ECO:0000313" key="5">
    <source>
        <dbReference type="EMBL" id="GLI56284.1"/>
    </source>
</evidence>
<dbReference type="CDD" id="cd02440">
    <property type="entry name" value="AdoMet_MTases"/>
    <property type="match status" value="1"/>
</dbReference>
<dbReference type="GO" id="GO:0009234">
    <property type="term" value="P:menaquinone biosynthetic process"/>
    <property type="evidence" value="ECO:0007669"/>
    <property type="project" value="UniProtKB-UniRule"/>
</dbReference>
<evidence type="ECO:0000256" key="1">
    <source>
        <dbReference type="ARBA" id="ARBA00022603"/>
    </source>
</evidence>
<feature type="binding site" evidence="4">
    <location>
        <begin position="106"/>
        <end position="107"/>
    </location>
    <ligand>
        <name>S-adenosyl-L-methionine</name>
        <dbReference type="ChEBI" id="CHEBI:59789"/>
    </ligand>
</feature>
<protein>
    <recommendedName>
        <fullName evidence="4">Demethylmenaquinone methyltransferase</fullName>
        <ecNumber evidence="4">2.1.1.163</ecNumber>
    </recommendedName>
</protein>
<dbReference type="PROSITE" id="PS51608">
    <property type="entry name" value="SAM_MT_UBIE"/>
    <property type="match status" value="1"/>
</dbReference>
<keyword evidence="2 4" id="KW-0808">Transferase</keyword>